<dbReference type="EMBL" id="KZ107851">
    <property type="protein sequence ID" value="OSS46552.1"/>
    <property type="molecule type" value="Genomic_DNA"/>
</dbReference>
<gene>
    <name evidence="3" type="ORF">B5807_08545</name>
</gene>
<feature type="region of interest" description="Disordered" evidence="1">
    <location>
        <begin position="26"/>
        <end position="48"/>
    </location>
</feature>
<keyword evidence="2" id="KW-0732">Signal</keyword>
<evidence type="ECO:0000256" key="1">
    <source>
        <dbReference type="SAM" id="MobiDB-lite"/>
    </source>
</evidence>
<protein>
    <recommendedName>
        <fullName evidence="5">CBM-cenC domain-containing protein</fullName>
    </recommendedName>
</protein>
<feature type="signal peptide" evidence="2">
    <location>
        <begin position="1"/>
        <end position="25"/>
    </location>
</feature>
<evidence type="ECO:0000313" key="3">
    <source>
        <dbReference type="EMBL" id="OSS46552.1"/>
    </source>
</evidence>
<name>A0A1Y2LSG8_EPING</name>
<reference evidence="3 4" key="1">
    <citation type="journal article" date="2017" name="Genome Announc.">
        <title>Genome sequence of the saprophytic ascomycete Epicoccum nigrum ICMP 19927 strain isolated from New Zealand.</title>
        <authorList>
            <person name="Fokin M."/>
            <person name="Fleetwood D."/>
            <person name="Weir B.S."/>
            <person name="Villas-Boas S.G."/>
        </authorList>
    </citation>
    <scope>NUCLEOTIDE SEQUENCE [LARGE SCALE GENOMIC DNA]</scope>
    <source>
        <strain evidence="3 4">ICMP 19927</strain>
    </source>
</reference>
<evidence type="ECO:0008006" key="5">
    <source>
        <dbReference type="Google" id="ProtNLM"/>
    </source>
</evidence>
<keyword evidence="4" id="KW-1185">Reference proteome</keyword>
<dbReference type="InParanoid" id="A0A1Y2LSG8"/>
<proteinExistence type="predicted"/>
<dbReference type="OMA" id="REVECFA"/>
<sequence length="203" mass="20819">MARTPRAPSRLVLVLLLSALTLTTAAPTPTPNTAPNTAPPQSSCLGPNLLQNPSFDSPHLSPWLPLAVSAWSPSRGILLSPRAAHSGSGVYYAHCLSTIPASLALSQAGVAVQAGREVECFAWVRGRRGDGGVTAVEVFLDGVSCGRGEVRGGEEGWARVGGRVRVEGEGEGEGRTVGVVVASEGAGDGGWEVWVDDVGVVGC</sequence>
<feature type="chain" id="PRO_5012237625" description="CBM-cenC domain-containing protein" evidence="2">
    <location>
        <begin position="26"/>
        <end position="203"/>
    </location>
</feature>
<feature type="compositionally biased region" description="Low complexity" evidence="1">
    <location>
        <begin position="26"/>
        <end position="40"/>
    </location>
</feature>
<evidence type="ECO:0000313" key="4">
    <source>
        <dbReference type="Proteomes" id="UP000193240"/>
    </source>
</evidence>
<dbReference type="AlphaFoldDB" id="A0A1Y2LSG8"/>
<evidence type="ECO:0000256" key="2">
    <source>
        <dbReference type="SAM" id="SignalP"/>
    </source>
</evidence>
<accession>A0A1Y2LSG8</accession>
<dbReference type="Proteomes" id="UP000193240">
    <property type="component" value="Unassembled WGS sequence"/>
</dbReference>
<organism evidence="3 4">
    <name type="scientific">Epicoccum nigrum</name>
    <name type="common">Soil fungus</name>
    <name type="synonym">Epicoccum purpurascens</name>
    <dbReference type="NCBI Taxonomy" id="105696"/>
    <lineage>
        <taxon>Eukaryota</taxon>
        <taxon>Fungi</taxon>
        <taxon>Dikarya</taxon>
        <taxon>Ascomycota</taxon>
        <taxon>Pezizomycotina</taxon>
        <taxon>Dothideomycetes</taxon>
        <taxon>Pleosporomycetidae</taxon>
        <taxon>Pleosporales</taxon>
        <taxon>Pleosporineae</taxon>
        <taxon>Didymellaceae</taxon>
        <taxon>Epicoccum</taxon>
    </lineage>
</organism>
<dbReference type="Gene3D" id="2.60.120.260">
    <property type="entry name" value="Galactose-binding domain-like"/>
    <property type="match status" value="1"/>
</dbReference>